<dbReference type="Proteomes" id="UP000507222">
    <property type="component" value="Unassembled WGS sequence"/>
</dbReference>
<gene>
    <name evidence="1" type="ORF">CURHAP_LOCUS30504</name>
</gene>
<accession>A0A6J5USK5</accession>
<sequence length="146" mass="16553">MGLNGLIPVHEDIYHNLLRNQAYVDAHNIRSQYQLNIEAHSYNQVLEDVAIIADMWPPLGIDLPYALEPQELNLPYVPDPEDETYLELLDLDDLSVESIASAASVVIIEPQKSNPTIINLNFDDENEYPEPVIPLVEIIDISFDDE</sequence>
<dbReference type="EMBL" id="CAEKDK010000004">
    <property type="protein sequence ID" value="CAB4278757.1"/>
    <property type="molecule type" value="Genomic_DNA"/>
</dbReference>
<evidence type="ECO:0000313" key="2">
    <source>
        <dbReference type="Proteomes" id="UP000507222"/>
    </source>
</evidence>
<proteinExistence type="predicted"/>
<reference evidence="1 2" key="1">
    <citation type="submission" date="2020-05" db="EMBL/GenBank/DDBJ databases">
        <authorList>
            <person name="Campoy J."/>
            <person name="Schneeberger K."/>
            <person name="Spophaly S."/>
        </authorList>
    </citation>
    <scope>NUCLEOTIDE SEQUENCE [LARGE SCALE GENOMIC DNA]</scope>
    <source>
        <strain evidence="1">PruArmRojPasFocal</strain>
    </source>
</reference>
<evidence type="ECO:0000313" key="1">
    <source>
        <dbReference type="EMBL" id="CAB4278757.1"/>
    </source>
</evidence>
<dbReference type="AlphaFoldDB" id="A0A6J5USK5"/>
<organism evidence="1 2">
    <name type="scientific">Prunus armeniaca</name>
    <name type="common">Apricot</name>
    <name type="synonym">Armeniaca vulgaris</name>
    <dbReference type="NCBI Taxonomy" id="36596"/>
    <lineage>
        <taxon>Eukaryota</taxon>
        <taxon>Viridiplantae</taxon>
        <taxon>Streptophyta</taxon>
        <taxon>Embryophyta</taxon>
        <taxon>Tracheophyta</taxon>
        <taxon>Spermatophyta</taxon>
        <taxon>Magnoliopsida</taxon>
        <taxon>eudicotyledons</taxon>
        <taxon>Gunneridae</taxon>
        <taxon>Pentapetalae</taxon>
        <taxon>rosids</taxon>
        <taxon>fabids</taxon>
        <taxon>Rosales</taxon>
        <taxon>Rosaceae</taxon>
        <taxon>Amygdaloideae</taxon>
        <taxon>Amygdaleae</taxon>
        <taxon>Prunus</taxon>
    </lineage>
</organism>
<protein>
    <submittedName>
        <fullName evidence="1">Uncharacterized protein</fullName>
    </submittedName>
</protein>
<name>A0A6J5USK5_PRUAR</name>